<dbReference type="InterPro" id="IPR036390">
    <property type="entry name" value="WH_DNA-bd_sf"/>
</dbReference>
<evidence type="ECO:0000313" key="3">
    <source>
        <dbReference type="Proteomes" id="UP001196509"/>
    </source>
</evidence>
<dbReference type="AlphaFoldDB" id="A0AAE2ZSU0"/>
<gene>
    <name evidence="2" type="ORF">K1W69_22660</name>
</gene>
<protein>
    <submittedName>
        <fullName evidence="2">MarR family transcriptional regulator</fullName>
    </submittedName>
</protein>
<proteinExistence type="predicted"/>
<name>A0AAE2ZSU0_9HYPH</name>
<sequence>MNQNTFSSRDKESAVAEMVEALRVSQNASDMMDEAFSSLLRINRTDSRCLDIVHRLGRITAGDLARMSGLTTGAVTTVVDRLEQAGYLRRIRDTEDRRKVFLEATERANRLAEAVYGQISEVGQRRMGDMNIEDIIRVTRFLHINAHINKSLSDALREVCAAENDEDDPLKVAKAFATHMRSHSDTVDKGVDDIICGKTPE</sequence>
<feature type="domain" description="HTH marR-type" evidence="1">
    <location>
        <begin position="8"/>
        <end position="150"/>
    </location>
</feature>
<dbReference type="Gene3D" id="1.10.10.10">
    <property type="entry name" value="Winged helix-like DNA-binding domain superfamily/Winged helix DNA-binding domain"/>
    <property type="match status" value="1"/>
</dbReference>
<comment type="caution">
    <text evidence="2">The sequence shown here is derived from an EMBL/GenBank/DDBJ whole genome shotgun (WGS) entry which is preliminary data.</text>
</comment>
<dbReference type="SUPFAM" id="SSF46785">
    <property type="entry name" value="Winged helix' DNA-binding domain"/>
    <property type="match status" value="1"/>
</dbReference>
<dbReference type="Proteomes" id="UP001196509">
    <property type="component" value="Unassembled WGS sequence"/>
</dbReference>
<organism evidence="2 3">
    <name type="scientific">Flavimaribacter sediminis</name>
    <dbReference type="NCBI Taxonomy" id="2865987"/>
    <lineage>
        <taxon>Bacteria</taxon>
        <taxon>Pseudomonadati</taxon>
        <taxon>Pseudomonadota</taxon>
        <taxon>Alphaproteobacteria</taxon>
        <taxon>Hyphomicrobiales</taxon>
        <taxon>Rhizobiaceae</taxon>
        <taxon>Flavimaribacter</taxon>
    </lineage>
</organism>
<evidence type="ECO:0000313" key="2">
    <source>
        <dbReference type="EMBL" id="MBW8640015.1"/>
    </source>
</evidence>
<keyword evidence="3" id="KW-1185">Reference proteome</keyword>
<reference evidence="2" key="1">
    <citation type="submission" date="2021-08" db="EMBL/GenBank/DDBJ databases">
        <title>Hoeflea bacterium WL0058 sp. nov., isolated from the sediment.</title>
        <authorList>
            <person name="Wang L."/>
            <person name="Zhang D."/>
        </authorList>
    </citation>
    <scope>NUCLEOTIDE SEQUENCE</scope>
    <source>
        <strain evidence="2">WL0058</strain>
    </source>
</reference>
<dbReference type="GO" id="GO:0006950">
    <property type="term" value="P:response to stress"/>
    <property type="evidence" value="ECO:0007669"/>
    <property type="project" value="TreeGrafter"/>
</dbReference>
<dbReference type="InterPro" id="IPR036388">
    <property type="entry name" value="WH-like_DNA-bd_sf"/>
</dbReference>
<dbReference type="EMBL" id="JAICBX010000005">
    <property type="protein sequence ID" value="MBW8640015.1"/>
    <property type="molecule type" value="Genomic_DNA"/>
</dbReference>
<dbReference type="PANTHER" id="PTHR33164">
    <property type="entry name" value="TRANSCRIPTIONAL REGULATOR, MARR FAMILY"/>
    <property type="match status" value="1"/>
</dbReference>
<dbReference type="InterPro" id="IPR039422">
    <property type="entry name" value="MarR/SlyA-like"/>
</dbReference>
<evidence type="ECO:0000259" key="1">
    <source>
        <dbReference type="PROSITE" id="PS50995"/>
    </source>
</evidence>
<accession>A0AAE2ZSU0</accession>
<dbReference type="Pfam" id="PF01047">
    <property type="entry name" value="MarR"/>
    <property type="match status" value="1"/>
</dbReference>
<dbReference type="SMART" id="SM00347">
    <property type="entry name" value="HTH_MARR"/>
    <property type="match status" value="1"/>
</dbReference>
<dbReference type="InterPro" id="IPR000835">
    <property type="entry name" value="HTH_MarR-typ"/>
</dbReference>
<dbReference type="GO" id="GO:0003700">
    <property type="term" value="F:DNA-binding transcription factor activity"/>
    <property type="evidence" value="ECO:0007669"/>
    <property type="project" value="InterPro"/>
</dbReference>
<dbReference type="PROSITE" id="PS50995">
    <property type="entry name" value="HTH_MARR_2"/>
    <property type="match status" value="1"/>
</dbReference>
<dbReference type="PANTHER" id="PTHR33164:SF106">
    <property type="entry name" value="TRANSCRIPTIONAL REGULATORY PROTEIN"/>
    <property type="match status" value="1"/>
</dbReference>